<feature type="transmembrane region" description="Helical" evidence="26">
    <location>
        <begin position="46"/>
        <end position="66"/>
    </location>
</feature>
<evidence type="ECO:0000256" key="15">
    <source>
        <dbReference type="ARBA" id="ARBA00023157"/>
    </source>
</evidence>
<keyword evidence="6 26" id="KW-0812">Transmembrane</keyword>
<evidence type="ECO:0000256" key="24">
    <source>
        <dbReference type="ARBA" id="ARBA00077939"/>
    </source>
</evidence>
<dbReference type="PANTHER" id="PTHR11827">
    <property type="entry name" value="SOLUTE CARRIER FAMILY 12, CATION COTRANSPORTERS"/>
    <property type="match status" value="1"/>
</dbReference>
<dbReference type="PANTHER" id="PTHR11827:SF93">
    <property type="entry name" value="SOLUTE CARRIER FAMILY 12 MEMBER 1"/>
    <property type="match status" value="1"/>
</dbReference>
<evidence type="ECO:0000256" key="19">
    <source>
        <dbReference type="ARBA" id="ARBA00050884"/>
    </source>
</evidence>
<dbReference type="GO" id="GO:0055064">
    <property type="term" value="P:chloride ion homeostasis"/>
    <property type="evidence" value="ECO:0007669"/>
    <property type="project" value="TreeGrafter"/>
</dbReference>
<accession>A0AA40HX48</accession>
<keyword evidence="5" id="KW-0597">Phosphoprotein</keyword>
<evidence type="ECO:0000256" key="7">
    <source>
        <dbReference type="ARBA" id="ARBA00022741"/>
    </source>
</evidence>
<comment type="catalytic activity">
    <reaction evidence="19">
        <text>chloride(out) + Na(+)(out) = chloride(in) + Na(+)(in)</text>
        <dbReference type="Rhea" id="RHEA:73887"/>
        <dbReference type="ChEBI" id="CHEBI:17996"/>
        <dbReference type="ChEBI" id="CHEBI:29101"/>
    </reaction>
</comment>
<evidence type="ECO:0000256" key="18">
    <source>
        <dbReference type="ARBA" id="ARBA00023214"/>
    </source>
</evidence>
<evidence type="ECO:0000256" key="14">
    <source>
        <dbReference type="ARBA" id="ARBA00023136"/>
    </source>
</evidence>
<gene>
    <name evidence="28" type="ORF">QTO34_019706</name>
</gene>
<evidence type="ECO:0000256" key="3">
    <source>
        <dbReference type="ARBA" id="ARBA00022448"/>
    </source>
</evidence>
<feature type="transmembrane region" description="Helical" evidence="26">
    <location>
        <begin position="381"/>
        <end position="402"/>
    </location>
</feature>
<keyword evidence="4" id="KW-1003">Cell membrane</keyword>
<dbReference type="InterPro" id="IPR004842">
    <property type="entry name" value="SLC12A_fam"/>
</dbReference>
<dbReference type="Proteomes" id="UP001177744">
    <property type="component" value="Unassembled WGS sequence"/>
</dbReference>
<evidence type="ECO:0000256" key="20">
    <source>
        <dbReference type="ARBA" id="ARBA00056815"/>
    </source>
</evidence>
<evidence type="ECO:0000259" key="27">
    <source>
        <dbReference type="Pfam" id="PF00324"/>
    </source>
</evidence>
<evidence type="ECO:0000256" key="12">
    <source>
        <dbReference type="ARBA" id="ARBA00023053"/>
    </source>
</evidence>
<comment type="similarity">
    <text evidence="2">Belongs to the SLC12A transporter family.</text>
</comment>
<dbReference type="InterPro" id="IPR004841">
    <property type="entry name" value="AA-permease/SLC12A_dom"/>
</dbReference>
<feature type="transmembrane region" description="Helical" evidence="26">
    <location>
        <begin position="356"/>
        <end position="375"/>
    </location>
</feature>
<comment type="caution">
    <text evidence="28">The sequence shown here is derived from an EMBL/GenBank/DDBJ whole genome shotgun (WGS) entry which is preliminary data.</text>
</comment>
<dbReference type="Pfam" id="PF00324">
    <property type="entry name" value="AA_permease"/>
    <property type="match status" value="2"/>
</dbReference>
<dbReference type="GO" id="GO:1990573">
    <property type="term" value="P:potassium ion import across plasma membrane"/>
    <property type="evidence" value="ECO:0007669"/>
    <property type="project" value="TreeGrafter"/>
</dbReference>
<evidence type="ECO:0000256" key="11">
    <source>
        <dbReference type="ARBA" id="ARBA00022989"/>
    </source>
</evidence>
<keyword evidence="11 26" id="KW-1133">Transmembrane helix</keyword>
<dbReference type="FunFam" id="1.20.1740.10:FF:000018">
    <property type="entry name" value="solute carrier family 12 member 3 isoform X2"/>
    <property type="match status" value="1"/>
</dbReference>
<keyword evidence="7" id="KW-0547">Nucleotide-binding</keyword>
<evidence type="ECO:0000256" key="2">
    <source>
        <dbReference type="ARBA" id="ARBA00010593"/>
    </source>
</evidence>
<keyword evidence="8" id="KW-0067">ATP-binding</keyword>
<evidence type="ECO:0000256" key="17">
    <source>
        <dbReference type="ARBA" id="ARBA00023201"/>
    </source>
</evidence>
<dbReference type="EMBL" id="JAULJE010000009">
    <property type="protein sequence ID" value="KAK1339033.1"/>
    <property type="molecule type" value="Genomic_DNA"/>
</dbReference>
<evidence type="ECO:0000256" key="1">
    <source>
        <dbReference type="ARBA" id="ARBA00004424"/>
    </source>
</evidence>
<feature type="domain" description="Amino acid permease/ SLC12A" evidence="27">
    <location>
        <begin position="45"/>
        <end position="135"/>
    </location>
</feature>
<comment type="subunit">
    <text evidence="21">Homodimer; adopts a domain-swap conformation at the scissor helices connecting the transmembrane domain and C-terminal domain. Interacts with KLHL3. Interacts with IL18R1; this interaction is increased by IL18 treatment.</text>
</comment>
<keyword evidence="29" id="KW-1185">Reference proteome</keyword>
<keyword evidence="18" id="KW-0868">Chloride</keyword>
<dbReference type="AlphaFoldDB" id="A0AA40HX48"/>
<comment type="subcellular location">
    <subcellularLocation>
        <location evidence="1">Apical cell membrane</location>
        <topology evidence="1">Multi-pass membrane protein</topology>
    </subcellularLocation>
</comment>
<feature type="transmembrane region" description="Helical" evidence="26">
    <location>
        <begin position="72"/>
        <end position="96"/>
    </location>
</feature>
<keyword evidence="10" id="KW-0769">Symport</keyword>
<evidence type="ECO:0000256" key="10">
    <source>
        <dbReference type="ARBA" id="ARBA00022847"/>
    </source>
</evidence>
<feature type="transmembrane region" description="Helical" evidence="26">
    <location>
        <begin position="190"/>
        <end position="209"/>
    </location>
</feature>
<evidence type="ECO:0000256" key="22">
    <source>
        <dbReference type="ARBA" id="ARBA00073714"/>
    </source>
</evidence>
<keyword evidence="13" id="KW-0406">Ion transport</keyword>
<evidence type="ECO:0000256" key="4">
    <source>
        <dbReference type="ARBA" id="ARBA00022475"/>
    </source>
</evidence>
<keyword evidence="12" id="KW-0915">Sodium</keyword>
<keyword evidence="3" id="KW-0813">Transport</keyword>
<feature type="domain" description="Amino acid permease/ SLC12A" evidence="27">
    <location>
        <begin position="136"/>
        <end position="492"/>
    </location>
</feature>
<keyword evidence="15" id="KW-1015">Disulfide bond</keyword>
<name>A0AA40HX48_CNENI</name>
<feature type="transmembrane region" description="Helical" evidence="26">
    <location>
        <begin position="414"/>
        <end position="434"/>
    </location>
</feature>
<evidence type="ECO:0000256" key="9">
    <source>
        <dbReference type="ARBA" id="ARBA00022843"/>
    </source>
</evidence>
<feature type="transmembrane region" description="Helical" evidence="26">
    <location>
        <begin position="108"/>
        <end position="127"/>
    </location>
</feature>
<proteinExistence type="inferred from homology"/>
<feature type="transmembrane region" description="Helical" evidence="26">
    <location>
        <begin position="139"/>
        <end position="158"/>
    </location>
</feature>
<evidence type="ECO:0000256" key="26">
    <source>
        <dbReference type="SAM" id="Phobius"/>
    </source>
</evidence>
<dbReference type="GO" id="GO:0055075">
    <property type="term" value="P:potassium ion homeostasis"/>
    <property type="evidence" value="ECO:0007669"/>
    <property type="project" value="TreeGrafter"/>
</dbReference>
<evidence type="ECO:0000256" key="8">
    <source>
        <dbReference type="ARBA" id="ARBA00022840"/>
    </source>
</evidence>
<evidence type="ECO:0000256" key="5">
    <source>
        <dbReference type="ARBA" id="ARBA00022553"/>
    </source>
</evidence>
<keyword evidence="17" id="KW-0739">Sodium transport</keyword>
<evidence type="ECO:0000313" key="29">
    <source>
        <dbReference type="Proteomes" id="UP001177744"/>
    </source>
</evidence>
<evidence type="ECO:0000256" key="13">
    <source>
        <dbReference type="ARBA" id="ARBA00023065"/>
    </source>
</evidence>
<keyword evidence="16" id="KW-0325">Glycoprotein</keyword>
<sequence length="492" mass="53043">MQNVAVAPGSTDRVANGDGMPGDEQDENKEEDDKSGAVKFGWVKGVLVRCMLNIWGVMLFIRLSWIVGEAGIGLGVIIIGLSVVVTTLTGGAYYLISRSLGPEFGGSIGLIFAFANAVAVAMYVVGFAETVVDLLKAQVILLIILLIAIANFFIGTVIPSNNEKKSRGFFNYQASIFAENFGPSFTKGEGFFSVFAIFFPAATGILAGANISGDLEDPQDAIPRGTMLAIFITTVAYIGVAICVGACVVRDATGNMNDTIISGMNCNGSAACGLGYDFSRCQHEPCQYGLMNNFQVMSMVSGFGPLITAGIFSATLSSALASLVSAPKVFQALCKDNIYKALQFFAKGYGKNNEPLRGYILTFVIAMAFILIAELNTIAPIISNFFLASYALINFSCFHASYAKSPGWRPAYGIYNMWVSLFGAVLCCAVMFVINWWAAVITYIIEFFLYIYVTYKKPDVNWGSSTQALSYVSALDNALELTTVEDHVKNFR</sequence>
<feature type="region of interest" description="Disordered" evidence="25">
    <location>
        <begin position="1"/>
        <end position="33"/>
    </location>
</feature>
<reference evidence="28" key="1">
    <citation type="submission" date="2023-06" db="EMBL/GenBank/DDBJ databases">
        <title>Reference genome for the Northern bat (Eptesicus nilssonii), a most northern bat species.</title>
        <authorList>
            <person name="Laine V.N."/>
            <person name="Pulliainen A.T."/>
            <person name="Lilley T.M."/>
        </authorList>
    </citation>
    <scope>NUCLEOTIDE SEQUENCE</scope>
    <source>
        <strain evidence="28">BLF_Eptnil</strain>
        <tissue evidence="28">Kidney</tissue>
    </source>
</reference>
<evidence type="ECO:0000256" key="21">
    <source>
        <dbReference type="ARBA" id="ARBA00063035"/>
    </source>
</evidence>
<feature type="transmembrane region" description="Helical" evidence="26">
    <location>
        <begin position="229"/>
        <end position="249"/>
    </location>
</feature>
<dbReference type="GO" id="GO:0055078">
    <property type="term" value="P:sodium ion homeostasis"/>
    <property type="evidence" value="ECO:0007669"/>
    <property type="project" value="TreeGrafter"/>
</dbReference>
<keyword evidence="9" id="KW-0832">Ubl conjugation</keyword>
<dbReference type="GO" id="GO:0005524">
    <property type="term" value="F:ATP binding"/>
    <property type="evidence" value="ECO:0007669"/>
    <property type="project" value="UniProtKB-KW"/>
</dbReference>
<dbReference type="GO" id="GO:0006884">
    <property type="term" value="P:cell volume homeostasis"/>
    <property type="evidence" value="ECO:0007669"/>
    <property type="project" value="TreeGrafter"/>
</dbReference>
<dbReference type="GO" id="GO:0008511">
    <property type="term" value="F:sodium:potassium:chloride symporter activity"/>
    <property type="evidence" value="ECO:0007669"/>
    <property type="project" value="TreeGrafter"/>
</dbReference>
<evidence type="ECO:0000256" key="25">
    <source>
        <dbReference type="SAM" id="MobiDB-lite"/>
    </source>
</evidence>
<feature type="compositionally biased region" description="Acidic residues" evidence="25">
    <location>
        <begin position="21"/>
        <end position="30"/>
    </location>
</feature>
<feature type="transmembrane region" description="Helical" evidence="26">
    <location>
        <begin position="440"/>
        <end position="455"/>
    </location>
</feature>
<organism evidence="28 29">
    <name type="scientific">Cnephaeus nilssonii</name>
    <name type="common">Northern bat</name>
    <name type="synonym">Eptesicus nilssonii</name>
    <dbReference type="NCBI Taxonomy" id="3371016"/>
    <lineage>
        <taxon>Eukaryota</taxon>
        <taxon>Metazoa</taxon>
        <taxon>Chordata</taxon>
        <taxon>Craniata</taxon>
        <taxon>Vertebrata</taxon>
        <taxon>Euteleostomi</taxon>
        <taxon>Mammalia</taxon>
        <taxon>Eutheria</taxon>
        <taxon>Laurasiatheria</taxon>
        <taxon>Chiroptera</taxon>
        <taxon>Yangochiroptera</taxon>
        <taxon>Vespertilionidae</taxon>
        <taxon>Cnephaeus</taxon>
    </lineage>
</organism>
<evidence type="ECO:0000313" key="28">
    <source>
        <dbReference type="EMBL" id="KAK1339033.1"/>
    </source>
</evidence>
<dbReference type="Gene3D" id="1.20.1740.10">
    <property type="entry name" value="Amino acid/polyamine transporter I"/>
    <property type="match status" value="1"/>
</dbReference>
<dbReference type="GO" id="GO:0016324">
    <property type="term" value="C:apical plasma membrane"/>
    <property type="evidence" value="ECO:0007669"/>
    <property type="project" value="UniProtKB-SubCell"/>
</dbReference>
<keyword evidence="14 26" id="KW-0472">Membrane</keyword>
<evidence type="ECO:0000256" key="6">
    <source>
        <dbReference type="ARBA" id="ARBA00022692"/>
    </source>
</evidence>
<evidence type="ECO:0000256" key="16">
    <source>
        <dbReference type="ARBA" id="ARBA00023180"/>
    </source>
</evidence>
<comment type="function">
    <text evidence="20">Electroneutral sodium and chloride ion cotransporter, which acts as a key mediator of sodium and chloride reabsorption in kidney distal convoluted tubules. Also acts as a receptor for the pro-inflammatory cytokine IL18, thereby contributing to IL18-induced cytokine production, including IFNG, IL6, IL18 and CCL2. May act either independently of IL18R1, or in a complex with IL18R1.</text>
</comment>
<protein>
    <recommendedName>
        <fullName evidence="22">Solute carrier family 12 member 3</fullName>
    </recommendedName>
    <alternativeName>
        <fullName evidence="23">Na-Cl symporter</fullName>
    </alternativeName>
    <alternativeName>
        <fullName evidence="24">Thiazide-sensitive sodium-chloride cotransporter</fullName>
    </alternativeName>
</protein>
<evidence type="ECO:0000256" key="23">
    <source>
        <dbReference type="ARBA" id="ARBA00076232"/>
    </source>
</evidence>